<accession>A0AAV4N1S5</accession>
<dbReference type="EMBL" id="BPLQ01001079">
    <property type="protein sequence ID" value="GIX78210.1"/>
    <property type="molecule type" value="Genomic_DNA"/>
</dbReference>
<evidence type="ECO:0000256" key="1">
    <source>
        <dbReference type="SAM" id="MobiDB-lite"/>
    </source>
</evidence>
<keyword evidence="4" id="KW-1185">Reference proteome</keyword>
<comment type="caution">
    <text evidence="3">The sequence shown here is derived from an EMBL/GenBank/DDBJ whole genome shotgun (WGS) entry which is preliminary data.</text>
</comment>
<name>A0AAV4N1S5_9ARAC</name>
<evidence type="ECO:0000256" key="2">
    <source>
        <dbReference type="SAM" id="SignalP"/>
    </source>
</evidence>
<feature type="signal peptide" evidence="2">
    <location>
        <begin position="1"/>
        <end position="18"/>
    </location>
</feature>
<reference evidence="3 4" key="1">
    <citation type="submission" date="2021-06" db="EMBL/GenBank/DDBJ databases">
        <title>Caerostris darwini draft genome.</title>
        <authorList>
            <person name="Kono N."/>
            <person name="Arakawa K."/>
        </authorList>
    </citation>
    <scope>NUCLEOTIDE SEQUENCE [LARGE SCALE GENOMIC DNA]</scope>
</reference>
<gene>
    <name evidence="3" type="ORF">CDAR_509031</name>
</gene>
<evidence type="ECO:0000313" key="3">
    <source>
        <dbReference type="EMBL" id="GIX78210.1"/>
    </source>
</evidence>
<evidence type="ECO:0000313" key="4">
    <source>
        <dbReference type="Proteomes" id="UP001054837"/>
    </source>
</evidence>
<proteinExistence type="predicted"/>
<feature type="compositionally biased region" description="Low complexity" evidence="1">
    <location>
        <begin position="58"/>
        <end position="70"/>
    </location>
</feature>
<dbReference type="AlphaFoldDB" id="A0AAV4N1S5"/>
<sequence>MQLVKRFMICMIAILANAMRENQQSNFKSKPDTLRLIVKEVGSAVRAEDGREEDIVCESSHSTDSEISSDGNDFSDPEAVSHSMKYYYGKNRFKWSSVEANRNVRNPL</sequence>
<feature type="chain" id="PRO_5043763990" evidence="2">
    <location>
        <begin position="19"/>
        <end position="108"/>
    </location>
</feature>
<organism evidence="3 4">
    <name type="scientific">Caerostris darwini</name>
    <dbReference type="NCBI Taxonomy" id="1538125"/>
    <lineage>
        <taxon>Eukaryota</taxon>
        <taxon>Metazoa</taxon>
        <taxon>Ecdysozoa</taxon>
        <taxon>Arthropoda</taxon>
        <taxon>Chelicerata</taxon>
        <taxon>Arachnida</taxon>
        <taxon>Araneae</taxon>
        <taxon>Araneomorphae</taxon>
        <taxon>Entelegynae</taxon>
        <taxon>Araneoidea</taxon>
        <taxon>Araneidae</taxon>
        <taxon>Caerostris</taxon>
    </lineage>
</organism>
<feature type="region of interest" description="Disordered" evidence="1">
    <location>
        <begin position="49"/>
        <end position="76"/>
    </location>
</feature>
<dbReference type="Proteomes" id="UP001054837">
    <property type="component" value="Unassembled WGS sequence"/>
</dbReference>
<protein>
    <submittedName>
        <fullName evidence="3">Uncharacterized protein</fullName>
    </submittedName>
</protein>
<keyword evidence="2" id="KW-0732">Signal</keyword>